<accession>A0A1E3L747</accession>
<feature type="domain" description="NAD(P)-binding" evidence="1">
    <location>
        <begin position="12"/>
        <end position="178"/>
    </location>
</feature>
<dbReference type="AlphaFoldDB" id="A0A1E3L747"/>
<dbReference type="Gene3D" id="3.40.50.720">
    <property type="entry name" value="NAD(P)-binding Rossmann-like Domain"/>
    <property type="match status" value="1"/>
</dbReference>
<reference evidence="2 3" key="1">
    <citation type="submission" date="2016-08" db="EMBL/GenBank/DDBJ databases">
        <title>Genome sequencing of Paenibacillus sp. TI45-13ar, isolated from Korean traditional nuruk.</title>
        <authorList>
            <person name="Kim S.-J."/>
        </authorList>
    </citation>
    <scope>NUCLEOTIDE SEQUENCE [LARGE SCALE GENOMIC DNA]</scope>
    <source>
        <strain evidence="2 3">TI45-13ar</strain>
    </source>
</reference>
<dbReference type="RefSeq" id="WP_069326420.1">
    <property type="nucleotide sequence ID" value="NZ_MDER01000030.1"/>
</dbReference>
<dbReference type="STRING" id="1886670.PTI45_00967"/>
<keyword evidence="3" id="KW-1185">Reference proteome</keyword>
<sequence>MEASPSTFLVFGATGRTGQHFVKIALANGHKVKALVRDMTKMKQQHMNLELIQGSIMDNEGMDGLLHDVDVVICMLGDAQQQQKEAINTLFVKRIIPAMRRQRVKQFLYQAGGFTRPYKEKLPWLTWILKNTVARRAGLLGQHKDNESVIEYLVDEAQDIDWIVHRACIIAEGPTKGILKRDQTKFSIATFGDCAAYNYGLLKDDSAIHTYDLSYYSKSF</sequence>
<dbReference type="EMBL" id="MDER01000030">
    <property type="protein sequence ID" value="ODP29484.1"/>
    <property type="molecule type" value="Genomic_DNA"/>
</dbReference>
<organism evidence="2 3">
    <name type="scientific">Paenibacillus nuruki</name>
    <dbReference type="NCBI Taxonomy" id="1886670"/>
    <lineage>
        <taxon>Bacteria</taxon>
        <taxon>Bacillati</taxon>
        <taxon>Bacillota</taxon>
        <taxon>Bacilli</taxon>
        <taxon>Bacillales</taxon>
        <taxon>Paenibacillaceae</taxon>
        <taxon>Paenibacillus</taxon>
    </lineage>
</organism>
<dbReference type="PANTHER" id="PTHR15020">
    <property type="entry name" value="FLAVIN REDUCTASE-RELATED"/>
    <property type="match status" value="1"/>
</dbReference>
<dbReference type="Proteomes" id="UP000094578">
    <property type="component" value="Unassembled WGS sequence"/>
</dbReference>
<proteinExistence type="predicted"/>
<dbReference type="EC" id="1.3.1.24" evidence="2"/>
<gene>
    <name evidence="2" type="ORF">PTI45_00967</name>
</gene>
<evidence type="ECO:0000313" key="2">
    <source>
        <dbReference type="EMBL" id="ODP29484.1"/>
    </source>
</evidence>
<comment type="caution">
    <text evidence="2">The sequence shown here is derived from an EMBL/GenBank/DDBJ whole genome shotgun (WGS) entry which is preliminary data.</text>
</comment>
<name>A0A1E3L747_9BACL</name>
<dbReference type="EC" id="1.5.1.30" evidence="2"/>
<dbReference type="GO" id="GO:0004074">
    <property type="term" value="F:biliverdin reductase [NAD(P)H] activity"/>
    <property type="evidence" value="ECO:0007669"/>
    <property type="project" value="UniProtKB-EC"/>
</dbReference>
<protein>
    <submittedName>
        <fullName evidence="2">Biliverdin reductase</fullName>
        <ecNumber evidence="2">1.3.1.24</ecNumber>
        <ecNumber evidence="2">1.5.1.30</ecNumber>
    </submittedName>
</protein>
<dbReference type="SUPFAM" id="SSF51735">
    <property type="entry name" value="NAD(P)-binding Rossmann-fold domains"/>
    <property type="match status" value="1"/>
</dbReference>
<evidence type="ECO:0000259" key="1">
    <source>
        <dbReference type="Pfam" id="PF13460"/>
    </source>
</evidence>
<keyword evidence="2" id="KW-0560">Oxidoreductase</keyword>
<dbReference type="Pfam" id="PF13460">
    <property type="entry name" value="NAD_binding_10"/>
    <property type="match status" value="1"/>
</dbReference>
<dbReference type="GO" id="GO:0042602">
    <property type="term" value="F:riboflavin reductase (NADPH) activity"/>
    <property type="evidence" value="ECO:0007669"/>
    <property type="project" value="UniProtKB-EC"/>
</dbReference>
<dbReference type="InterPro" id="IPR036291">
    <property type="entry name" value="NAD(P)-bd_dom_sf"/>
</dbReference>
<dbReference type="InterPro" id="IPR016040">
    <property type="entry name" value="NAD(P)-bd_dom"/>
</dbReference>
<evidence type="ECO:0000313" key="3">
    <source>
        <dbReference type="Proteomes" id="UP000094578"/>
    </source>
</evidence>
<dbReference type="PANTHER" id="PTHR15020:SF50">
    <property type="entry name" value="UPF0659 PROTEIN YMR090W"/>
    <property type="match status" value="1"/>
</dbReference>